<comment type="caution">
    <text evidence="1">Lacks conserved residue(s) required for the propagation of feature annotation.</text>
</comment>
<dbReference type="GO" id="GO:0006508">
    <property type="term" value="P:proteolysis"/>
    <property type="evidence" value="ECO:0007669"/>
    <property type="project" value="InterPro"/>
</dbReference>
<dbReference type="SUPFAM" id="SSF53187">
    <property type="entry name" value="Zn-dependent exopeptidases"/>
    <property type="match status" value="1"/>
</dbReference>
<dbReference type="EMBL" id="LHUJ01000126">
    <property type="protein sequence ID" value="KOR46641.1"/>
    <property type="molecule type" value="Genomic_DNA"/>
</dbReference>
<dbReference type="Gene3D" id="3.40.630.10">
    <property type="entry name" value="Zn peptidases"/>
    <property type="match status" value="1"/>
</dbReference>
<evidence type="ECO:0000259" key="2">
    <source>
        <dbReference type="PROSITE" id="PS52035"/>
    </source>
</evidence>
<dbReference type="Proteomes" id="UP000036790">
    <property type="component" value="Unassembled WGS sequence"/>
</dbReference>
<dbReference type="Pfam" id="PF00246">
    <property type="entry name" value="Peptidase_M14"/>
    <property type="match status" value="1"/>
</dbReference>
<dbReference type="GO" id="GO:0004181">
    <property type="term" value="F:metallocarboxypeptidase activity"/>
    <property type="evidence" value="ECO:0007669"/>
    <property type="project" value="InterPro"/>
</dbReference>
<name>A0AAP0ZPD8_9XANT</name>
<feature type="domain" description="Peptidase M14" evidence="2">
    <location>
        <begin position="94"/>
        <end position="151"/>
    </location>
</feature>
<dbReference type="AlphaFoldDB" id="A0AAP0ZPD8"/>
<gene>
    <name evidence="3" type="ORF">ADT25_06295</name>
</gene>
<comment type="similarity">
    <text evidence="1">Belongs to the peptidase M14 family.</text>
</comment>
<protein>
    <recommendedName>
        <fullName evidence="2">Peptidase M14 domain-containing protein</fullName>
    </recommendedName>
</protein>
<reference evidence="3 4" key="1">
    <citation type="submission" date="2015-07" db="EMBL/GenBank/DDBJ databases">
        <authorList>
            <consortium name="Consortium for Microbial Forensics and Genomics (microFORGE)"/>
            <person name="Knight B.M."/>
            <person name="Roberts D.P."/>
            <person name="Lin D."/>
            <person name="Hari K."/>
            <person name="Fletcher J."/>
            <person name="Melcher U."/>
            <person name="Blagden T."/>
            <person name="Winegar R.A."/>
        </authorList>
    </citation>
    <scope>NUCLEOTIDE SEQUENCE [LARGE SCALE GENOMIC DNA]</scope>
    <source>
        <strain evidence="3 4">X11-5A</strain>
    </source>
</reference>
<reference evidence="3 4" key="2">
    <citation type="submission" date="2015-09" db="EMBL/GenBank/DDBJ databases">
        <title>Draft genome sequence of Xanthomonas oryzae pv. USA str. X11-5A.</title>
        <authorList>
            <person name="Knight B.M."/>
            <person name="Roberts D.P."/>
            <person name="Lin D."/>
            <person name="Hari K."/>
            <person name="Fletcher J."/>
            <person name="Melcher U."/>
            <person name="Blagden T."/>
            <person name="Winegar R.A."/>
        </authorList>
    </citation>
    <scope>NUCLEOTIDE SEQUENCE [LARGE SCALE GENOMIC DNA]</scope>
    <source>
        <strain evidence="3 4">X11-5A</strain>
    </source>
</reference>
<sequence length="151" mass="16237">MTSDTRSLLSHDALDASDRHAPASINACNASRRTRRIAAVLAIALFAAARLNAQPVDTNAPLPPVRAWHGASEALIVAPDDPWSTPMERSDFVSTRSYNETRAWLQRLVAASPLLSLEVFGKTSEGRDLLLVRAHKGTPGKPVVLAQAGIH</sequence>
<proteinExistence type="inferred from homology"/>
<dbReference type="GO" id="GO:0008270">
    <property type="term" value="F:zinc ion binding"/>
    <property type="evidence" value="ECO:0007669"/>
    <property type="project" value="InterPro"/>
</dbReference>
<dbReference type="PROSITE" id="PS52035">
    <property type="entry name" value="PEPTIDASE_M14"/>
    <property type="match status" value="1"/>
</dbReference>
<dbReference type="InterPro" id="IPR000834">
    <property type="entry name" value="Peptidase_M14"/>
</dbReference>
<accession>A0AAP0ZPD8</accession>
<evidence type="ECO:0000313" key="3">
    <source>
        <dbReference type="EMBL" id="KOR46641.1"/>
    </source>
</evidence>
<evidence type="ECO:0000256" key="1">
    <source>
        <dbReference type="PROSITE-ProRule" id="PRU01379"/>
    </source>
</evidence>
<comment type="caution">
    <text evidence="3">The sequence shown here is derived from an EMBL/GenBank/DDBJ whole genome shotgun (WGS) entry which is preliminary data.</text>
</comment>
<organism evidence="3 4">
    <name type="scientific">Xanthomonas oryzae</name>
    <dbReference type="NCBI Taxonomy" id="347"/>
    <lineage>
        <taxon>Bacteria</taxon>
        <taxon>Pseudomonadati</taxon>
        <taxon>Pseudomonadota</taxon>
        <taxon>Gammaproteobacteria</taxon>
        <taxon>Lysobacterales</taxon>
        <taxon>Lysobacteraceae</taxon>
        <taxon>Xanthomonas</taxon>
    </lineage>
</organism>
<evidence type="ECO:0000313" key="4">
    <source>
        <dbReference type="Proteomes" id="UP000036790"/>
    </source>
</evidence>